<evidence type="ECO:0000256" key="2">
    <source>
        <dbReference type="ARBA" id="ARBA00023125"/>
    </source>
</evidence>
<sequence>MTSPEHDRARVLAAARTEFTERGYRSAELGLIAARAGLTGDAVQSHFPGKQALYFSVLAEAAEQAPEPAYPPTARTAEAALGDFARAWLARLPLATDEQRSPARLGRDLLPEVLADERTSQAYAQLSNLTAIVLGLALENLPPGAPRMVRVAEAALTTLQGAGQLAAAAPGFGEPFAMVAVCEMLAGLRLDDDWRPPHLPFVPKAARVDEPWSPPVLPDALRAEPARLDGDGVVAVLGLHRLGAVEEAVRAAPAGAQVTLALVADRPSPLARLVVAELRADLRAAFPAAARPRLQIVHDDAGALAAAAGLAGCSDATEFAVRVAAGRIVARADGYGACYAAATG</sequence>
<dbReference type="PANTHER" id="PTHR30055:SF234">
    <property type="entry name" value="HTH-TYPE TRANSCRIPTIONAL REGULATOR BETI"/>
    <property type="match status" value="1"/>
</dbReference>
<dbReference type="AlphaFoldDB" id="A0A919S9Z4"/>
<evidence type="ECO:0000256" key="3">
    <source>
        <dbReference type="ARBA" id="ARBA00023163"/>
    </source>
</evidence>
<feature type="DNA-binding region" description="H-T-H motif" evidence="4">
    <location>
        <begin position="28"/>
        <end position="47"/>
    </location>
</feature>
<dbReference type="RefSeq" id="WP_212988798.1">
    <property type="nucleotide sequence ID" value="NZ_BAABEA010000005.1"/>
</dbReference>
<dbReference type="SUPFAM" id="SSF46689">
    <property type="entry name" value="Homeodomain-like"/>
    <property type="match status" value="1"/>
</dbReference>
<reference evidence="6" key="1">
    <citation type="submission" date="2021-03" db="EMBL/GenBank/DDBJ databases">
        <title>Whole genome shotgun sequence of Actinoplanes auranticolor NBRC 12245.</title>
        <authorList>
            <person name="Komaki H."/>
            <person name="Tamura T."/>
        </authorList>
    </citation>
    <scope>NUCLEOTIDE SEQUENCE</scope>
    <source>
        <strain evidence="6">NBRC 12245</strain>
    </source>
</reference>
<feature type="domain" description="HTH tetR-type" evidence="5">
    <location>
        <begin position="5"/>
        <end position="65"/>
    </location>
</feature>
<evidence type="ECO:0000313" key="7">
    <source>
        <dbReference type="Proteomes" id="UP000681340"/>
    </source>
</evidence>
<dbReference type="PRINTS" id="PR00455">
    <property type="entry name" value="HTHTETR"/>
</dbReference>
<dbReference type="InterPro" id="IPR009057">
    <property type="entry name" value="Homeodomain-like_sf"/>
</dbReference>
<dbReference type="PANTHER" id="PTHR30055">
    <property type="entry name" value="HTH-TYPE TRANSCRIPTIONAL REGULATOR RUTR"/>
    <property type="match status" value="1"/>
</dbReference>
<keyword evidence="7" id="KW-1185">Reference proteome</keyword>
<gene>
    <name evidence="6" type="ORF">Aau02nite_27750</name>
</gene>
<evidence type="ECO:0000259" key="5">
    <source>
        <dbReference type="PROSITE" id="PS50977"/>
    </source>
</evidence>
<evidence type="ECO:0000256" key="1">
    <source>
        <dbReference type="ARBA" id="ARBA00023015"/>
    </source>
</evidence>
<dbReference type="EMBL" id="BOQL01000022">
    <property type="protein sequence ID" value="GIM67547.1"/>
    <property type="molecule type" value="Genomic_DNA"/>
</dbReference>
<dbReference type="GO" id="GO:0003700">
    <property type="term" value="F:DNA-binding transcription factor activity"/>
    <property type="evidence" value="ECO:0007669"/>
    <property type="project" value="TreeGrafter"/>
</dbReference>
<organism evidence="6 7">
    <name type="scientific">Actinoplanes auranticolor</name>
    <dbReference type="NCBI Taxonomy" id="47988"/>
    <lineage>
        <taxon>Bacteria</taxon>
        <taxon>Bacillati</taxon>
        <taxon>Actinomycetota</taxon>
        <taxon>Actinomycetes</taxon>
        <taxon>Micromonosporales</taxon>
        <taxon>Micromonosporaceae</taxon>
        <taxon>Actinoplanes</taxon>
    </lineage>
</organism>
<keyword evidence="2 4" id="KW-0238">DNA-binding</keyword>
<dbReference type="InterPro" id="IPR050109">
    <property type="entry name" value="HTH-type_TetR-like_transc_reg"/>
</dbReference>
<dbReference type="GO" id="GO:0000976">
    <property type="term" value="F:transcription cis-regulatory region binding"/>
    <property type="evidence" value="ECO:0007669"/>
    <property type="project" value="TreeGrafter"/>
</dbReference>
<dbReference type="PROSITE" id="PS50977">
    <property type="entry name" value="HTH_TETR_2"/>
    <property type="match status" value="1"/>
</dbReference>
<comment type="caution">
    <text evidence="6">The sequence shown here is derived from an EMBL/GenBank/DDBJ whole genome shotgun (WGS) entry which is preliminary data.</text>
</comment>
<keyword evidence="1" id="KW-0805">Transcription regulation</keyword>
<dbReference type="Pfam" id="PF00440">
    <property type="entry name" value="TetR_N"/>
    <property type="match status" value="1"/>
</dbReference>
<dbReference type="Proteomes" id="UP000681340">
    <property type="component" value="Unassembled WGS sequence"/>
</dbReference>
<keyword evidence="3" id="KW-0804">Transcription</keyword>
<dbReference type="InterPro" id="IPR001647">
    <property type="entry name" value="HTH_TetR"/>
</dbReference>
<name>A0A919S9Z4_9ACTN</name>
<accession>A0A919S9Z4</accession>
<evidence type="ECO:0000313" key="6">
    <source>
        <dbReference type="EMBL" id="GIM67547.1"/>
    </source>
</evidence>
<proteinExistence type="predicted"/>
<evidence type="ECO:0000256" key="4">
    <source>
        <dbReference type="PROSITE-ProRule" id="PRU00335"/>
    </source>
</evidence>
<dbReference type="Gene3D" id="1.10.357.10">
    <property type="entry name" value="Tetracycline Repressor, domain 2"/>
    <property type="match status" value="1"/>
</dbReference>
<protein>
    <submittedName>
        <fullName evidence="6">TetR family transcriptional regulator</fullName>
    </submittedName>
</protein>